<gene>
    <name evidence="1" type="ORF">GCM10010937_23460</name>
</gene>
<comment type="caution">
    <text evidence="1">The sequence shown here is derived from an EMBL/GenBank/DDBJ whole genome shotgun (WGS) entry which is preliminary data.</text>
</comment>
<evidence type="ECO:0000313" key="2">
    <source>
        <dbReference type="Proteomes" id="UP001156613"/>
    </source>
</evidence>
<name>A0ABQ5WL84_GLUJA</name>
<organism evidence="1 2">
    <name type="scientific">Gluconobacter japonicus</name>
    <dbReference type="NCBI Taxonomy" id="376620"/>
    <lineage>
        <taxon>Bacteria</taxon>
        <taxon>Pseudomonadati</taxon>
        <taxon>Pseudomonadota</taxon>
        <taxon>Alphaproteobacteria</taxon>
        <taxon>Acetobacterales</taxon>
        <taxon>Acetobacteraceae</taxon>
        <taxon>Gluconobacter</taxon>
    </lineage>
</organism>
<accession>A0ABQ5WL84</accession>
<dbReference type="EMBL" id="BSNT01000071">
    <property type="protein sequence ID" value="GLQ60543.1"/>
    <property type="molecule type" value="Genomic_DNA"/>
</dbReference>
<proteinExistence type="predicted"/>
<keyword evidence="2" id="KW-1185">Reference proteome</keyword>
<evidence type="ECO:0008006" key="3">
    <source>
        <dbReference type="Google" id="ProtNLM"/>
    </source>
</evidence>
<reference evidence="2" key="1">
    <citation type="journal article" date="2019" name="Int. J. Syst. Evol. Microbiol.">
        <title>The Global Catalogue of Microorganisms (GCM) 10K type strain sequencing project: providing services to taxonomists for standard genome sequencing and annotation.</title>
        <authorList>
            <consortium name="The Broad Institute Genomics Platform"/>
            <consortium name="The Broad Institute Genome Sequencing Center for Infectious Disease"/>
            <person name="Wu L."/>
            <person name="Ma J."/>
        </authorList>
    </citation>
    <scope>NUCLEOTIDE SEQUENCE [LARGE SCALE GENOMIC DNA]</scope>
    <source>
        <strain evidence="2">NBRC 3271</strain>
    </source>
</reference>
<dbReference type="Proteomes" id="UP001156613">
    <property type="component" value="Unassembled WGS sequence"/>
</dbReference>
<sequence length="71" mass="7761">MGRPGERPALISPRCGGKTSFTAKDDDWDIPSLPVEKGLVSSLNEIERLFTRLKIGAFLGKNTPHEIVSIP</sequence>
<protein>
    <recommendedName>
        <fullName evidence="3">Transposase</fullName>
    </recommendedName>
</protein>
<evidence type="ECO:0000313" key="1">
    <source>
        <dbReference type="EMBL" id="GLQ60543.1"/>
    </source>
</evidence>